<protein>
    <submittedName>
        <fullName evidence="1">Uncharacterized protein</fullName>
    </submittedName>
</protein>
<dbReference type="RefSeq" id="WP_123914233.1">
    <property type="nucleotide sequence ID" value="NZ_RKRA01000001.1"/>
</dbReference>
<name>A0A3N4Z305_9MICO</name>
<accession>A0A3N4Z305</accession>
<reference evidence="1 2" key="1">
    <citation type="submission" date="2018-11" db="EMBL/GenBank/DDBJ databases">
        <title>Sequencing the genomes of 1000 actinobacteria strains.</title>
        <authorList>
            <person name="Klenk H.-P."/>
        </authorList>
    </citation>
    <scope>NUCLEOTIDE SEQUENCE [LARGE SCALE GENOMIC DNA]</scope>
    <source>
        <strain evidence="1 2">DSM 14418</strain>
    </source>
</reference>
<dbReference type="EMBL" id="RKRA01000001">
    <property type="protein sequence ID" value="RPF26026.1"/>
    <property type="molecule type" value="Genomic_DNA"/>
</dbReference>
<organism evidence="1 2">
    <name type="scientific">Georgenia muralis</name>
    <dbReference type="NCBI Taxonomy" id="154117"/>
    <lineage>
        <taxon>Bacteria</taxon>
        <taxon>Bacillati</taxon>
        <taxon>Actinomycetota</taxon>
        <taxon>Actinomycetes</taxon>
        <taxon>Micrococcales</taxon>
        <taxon>Bogoriellaceae</taxon>
        <taxon>Georgenia</taxon>
    </lineage>
</organism>
<comment type="caution">
    <text evidence="1">The sequence shown here is derived from an EMBL/GenBank/DDBJ whole genome shotgun (WGS) entry which is preliminary data.</text>
</comment>
<dbReference type="AlphaFoldDB" id="A0A3N4Z305"/>
<proteinExistence type="predicted"/>
<dbReference type="Proteomes" id="UP000280726">
    <property type="component" value="Unassembled WGS sequence"/>
</dbReference>
<keyword evidence="2" id="KW-1185">Reference proteome</keyword>
<gene>
    <name evidence="1" type="ORF">EDD32_0449</name>
</gene>
<dbReference type="OrthoDB" id="4380688at2"/>
<sequence length="97" mass="10304">MCYIVLDGTGAPMLPSETTGRPGKDGGRAGTREVKIGCFFTQSGRDPATGEPVQDPDSATYISTFEPAATFATHAKAEYHRGPFPVKWTVGSVTRVP</sequence>
<evidence type="ECO:0000313" key="1">
    <source>
        <dbReference type="EMBL" id="RPF26026.1"/>
    </source>
</evidence>
<evidence type="ECO:0000313" key="2">
    <source>
        <dbReference type="Proteomes" id="UP000280726"/>
    </source>
</evidence>